<reference evidence="1" key="1">
    <citation type="submission" date="2022-11" db="EMBL/GenBank/DDBJ databases">
        <title>Centuries of genome instability and evolution in soft-shell clam transmissible cancer (bioRxiv).</title>
        <authorList>
            <person name="Hart S.F.M."/>
            <person name="Yonemitsu M.A."/>
            <person name="Giersch R.M."/>
            <person name="Beal B.F."/>
            <person name="Arriagada G."/>
            <person name="Davis B.W."/>
            <person name="Ostrander E.A."/>
            <person name="Goff S.P."/>
            <person name="Metzger M.J."/>
        </authorList>
    </citation>
    <scope>NUCLEOTIDE SEQUENCE</scope>
    <source>
        <strain evidence="1">MELC-2E11</strain>
        <tissue evidence="1">Siphon/mantle</tissue>
    </source>
</reference>
<accession>A0ABY7F6V0</accession>
<protein>
    <submittedName>
        <fullName evidence="1">LEC-like protein</fullName>
    </submittedName>
</protein>
<evidence type="ECO:0000313" key="2">
    <source>
        <dbReference type="Proteomes" id="UP001164746"/>
    </source>
</evidence>
<organism evidence="1 2">
    <name type="scientific">Mya arenaria</name>
    <name type="common">Soft-shell clam</name>
    <dbReference type="NCBI Taxonomy" id="6604"/>
    <lineage>
        <taxon>Eukaryota</taxon>
        <taxon>Metazoa</taxon>
        <taxon>Spiralia</taxon>
        <taxon>Lophotrochozoa</taxon>
        <taxon>Mollusca</taxon>
        <taxon>Bivalvia</taxon>
        <taxon>Autobranchia</taxon>
        <taxon>Heteroconchia</taxon>
        <taxon>Euheterodonta</taxon>
        <taxon>Imparidentia</taxon>
        <taxon>Neoheterodontei</taxon>
        <taxon>Myida</taxon>
        <taxon>Myoidea</taxon>
        <taxon>Myidae</taxon>
        <taxon>Mya</taxon>
    </lineage>
</organism>
<name>A0ABY7F6V0_MYAAR</name>
<feature type="non-terminal residue" evidence="1">
    <location>
        <position position="295"/>
    </location>
</feature>
<sequence length="295" mass="33159">MISLTILTKRDKSGKFLHPHGGKGDPKNQTSIVLHSDIHDRMHWRFRKELDYWGYIEHVASGKCIHPKGGSLTPGNNNSLVLHSDRHYGALFALDSRNDHIIHKGGRYAHPKGGRPEPGNNTNVVLHSEIHDAMRFQFVSPKDPSKEILVYGSPNVIGKWEIINAVINPKAEHKSTISVKIGKSKTESTTSTFEYKWESSFGVAIKAITASVSQSVRFMIEKTSSETWTEEKTRTKEITVSPGTTVVTWQYKFAVEQNDSHALFQNMRIQMVDVLNQVMIPRSSSTLTYTTQCAS</sequence>
<dbReference type="Gene3D" id="2.80.10.50">
    <property type="match status" value="1"/>
</dbReference>
<dbReference type="Proteomes" id="UP001164746">
    <property type="component" value="Chromosome 9"/>
</dbReference>
<dbReference type="CDD" id="cd23417">
    <property type="entry name" value="beta-trefoil_Ricin_MytiLec-like"/>
    <property type="match status" value="1"/>
</dbReference>
<keyword evidence="2" id="KW-1185">Reference proteome</keyword>
<dbReference type="EMBL" id="CP111020">
    <property type="protein sequence ID" value="WAR15026.1"/>
    <property type="molecule type" value="Genomic_DNA"/>
</dbReference>
<gene>
    <name evidence="1" type="ORF">MAR_005131</name>
</gene>
<evidence type="ECO:0000313" key="1">
    <source>
        <dbReference type="EMBL" id="WAR15026.1"/>
    </source>
</evidence>
<proteinExistence type="predicted"/>